<protein>
    <submittedName>
        <fullName evidence="1">Uncharacterized protein</fullName>
    </submittedName>
</protein>
<proteinExistence type="predicted"/>
<name>A0AAV7V394_PLEWA</name>
<organism evidence="1 2">
    <name type="scientific">Pleurodeles waltl</name>
    <name type="common">Iberian ribbed newt</name>
    <dbReference type="NCBI Taxonomy" id="8319"/>
    <lineage>
        <taxon>Eukaryota</taxon>
        <taxon>Metazoa</taxon>
        <taxon>Chordata</taxon>
        <taxon>Craniata</taxon>
        <taxon>Vertebrata</taxon>
        <taxon>Euteleostomi</taxon>
        <taxon>Amphibia</taxon>
        <taxon>Batrachia</taxon>
        <taxon>Caudata</taxon>
        <taxon>Salamandroidea</taxon>
        <taxon>Salamandridae</taxon>
        <taxon>Pleurodelinae</taxon>
        <taxon>Pleurodeles</taxon>
    </lineage>
</organism>
<sequence length="142" mass="16149">MESKLSMIVQCRAAAGNMDKEQAQHECVKSIRRAKSVHERGDAPLLLSRSNHRVQSVHERALTLRGFCLKVSVERSLFTSAHDAPLLLSRSIYRAQSVHERTVTLCCFCLEVSMERSLFMSVTLRCFYLEVSIERSLFTSAQ</sequence>
<reference evidence="1" key="1">
    <citation type="journal article" date="2022" name="bioRxiv">
        <title>Sequencing and chromosome-scale assembly of the giantPleurodeles waltlgenome.</title>
        <authorList>
            <person name="Brown T."/>
            <person name="Elewa A."/>
            <person name="Iarovenko S."/>
            <person name="Subramanian E."/>
            <person name="Araus A.J."/>
            <person name="Petzold A."/>
            <person name="Susuki M."/>
            <person name="Suzuki K.-i.T."/>
            <person name="Hayashi T."/>
            <person name="Toyoda A."/>
            <person name="Oliveira C."/>
            <person name="Osipova E."/>
            <person name="Leigh N.D."/>
            <person name="Simon A."/>
            <person name="Yun M.H."/>
        </authorList>
    </citation>
    <scope>NUCLEOTIDE SEQUENCE</scope>
    <source>
        <strain evidence="1">20211129_DDA</strain>
        <tissue evidence="1">Liver</tissue>
    </source>
</reference>
<evidence type="ECO:0000313" key="1">
    <source>
        <dbReference type="EMBL" id="KAJ1195044.1"/>
    </source>
</evidence>
<dbReference type="AlphaFoldDB" id="A0AAV7V394"/>
<accession>A0AAV7V394</accession>
<gene>
    <name evidence="1" type="ORF">NDU88_004327</name>
</gene>
<dbReference type="EMBL" id="JANPWB010000004">
    <property type="protein sequence ID" value="KAJ1195044.1"/>
    <property type="molecule type" value="Genomic_DNA"/>
</dbReference>
<dbReference type="Proteomes" id="UP001066276">
    <property type="component" value="Chromosome 2_2"/>
</dbReference>
<comment type="caution">
    <text evidence="1">The sequence shown here is derived from an EMBL/GenBank/DDBJ whole genome shotgun (WGS) entry which is preliminary data.</text>
</comment>
<keyword evidence="2" id="KW-1185">Reference proteome</keyword>
<evidence type="ECO:0000313" key="2">
    <source>
        <dbReference type="Proteomes" id="UP001066276"/>
    </source>
</evidence>